<name>A0A843U4C4_COLES</name>
<sequence>MVICGIAPGLGFAPVKATTLGVAFLTRQPDASSSGLEGDTLKGRDRMATKGSVATRIACKSQGDWNKLFLTYIP</sequence>
<dbReference type="EMBL" id="NMUH01000240">
    <property type="protein sequence ID" value="MQL75209.1"/>
    <property type="molecule type" value="Genomic_DNA"/>
</dbReference>
<proteinExistence type="predicted"/>
<gene>
    <name evidence="1" type="ORF">Taro_007556</name>
</gene>
<protein>
    <submittedName>
        <fullName evidence="1">Uncharacterized protein</fullName>
    </submittedName>
</protein>
<evidence type="ECO:0000313" key="2">
    <source>
        <dbReference type="Proteomes" id="UP000652761"/>
    </source>
</evidence>
<dbReference type="AlphaFoldDB" id="A0A843U4C4"/>
<dbReference type="Proteomes" id="UP000652761">
    <property type="component" value="Unassembled WGS sequence"/>
</dbReference>
<accession>A0A843U4C4</accession>
<evidence type="ECO:0000313" key="1">
    <source>
        <dbReference type="EMBL" id="MQL75209.1"/>
    </source>
</evidence>
<comment type="caution">
    <text evidence="1">The sequence shown here is derived from an EMBL/GenBank/DDBJ whole genome shotgun (WGS) entry which is preliminary data.</text>
</comment>
<reference evidence="1" key="1">
    <citation type="submission" date="2017-07" db="EMBL/GenBank/DDBJ databases">
        <title>Taro Niue Genome Assembly and Annotation.</title>
        <authorList>
            <person name="Atibalentja N."/>
            <person name="Keating K."/>
            <person name="Fields C.J."/>
        </authorList>
    </citation>
    <scope>NUCLEOTIDE SEQUENCE</scope>
    <source>
        <strain evidence="1">Niue_2</strain>
        <tissue evidence="1">Leaf</tissue>
    </source>
</reference>
<organism evidence="1 2">
    <name type="scientific">Colocasia esculenta</name>
    <name type="common">Wild taro</name>
    <name type="synonym">Arum esculentum</name>
    <dbReference type="NCBI Taxonomy" id="4460"/>
    <lineage>
        <taxon>Eukaryota</taxon>
        <taxon>Viridiplantae</taxon>
        <taxon>Streptophyta</taxon>
        <taxon>Embryophyta</taxon>
        <taxon>Tracheophyta</taxon>
        <taxon>Spermatophyta</taxon>
        <taxon>Magnoliopsida</taxon>
        <taxon>Liliopsida</taxon>
        <taxon>Araceae</taxon>
        <taxon>Aroideae</taxon>
        <taxon>Colocasieae</taxon>
        <taxon>Colocasia</taxon>
    </lineage>
</organism>
<keyword evidence="2" id="KW-1185">Reference proteome</keyword>